<dbReference type="AlphaFoldDB" id="A0A9Y2ES56"/>
<accession>A0A9Y2ES56</accession>
<evidence type="ECO:0000313" key="2">
    <source>
        <dbReference type="Proteomes" id="UP001243623"/>
    </source>
</evidence>
<gene>
    <name evidence="1" type="ORF">P3F81_08530</name>
</gene>
<dbReference type="RefSeq" id="WP_309320313.1">
    <property type="nucleotide sequence ID" value="NZ_CP120678.1"/>
</dbReference>
<protein>
    <submittedName>
        <fullName evidence="1">Uncharacterized protein</fullName>
    </submittedName>
</protein>
<dbReference type="Proteomes" id="UP001243623">
    <property type="component" value="Chromosome"/>
</dbReference>
<name>A0A9Y2ES56_9FIRM</name>
<organism evidence="1 2">
    <name type="scientific">Selenobaculum gibii</name>
    <dbReference type="NCBI Taxonomy" id="3054208"/>
    <lineage>
        <taxon>Bacteria</taxon>
        <taxon>Bacillati</taxon>
        <taxon>Bacillota</taxon>
        <taxon>Negativicutes</taxon>
        <taxon>Selenomonadales</taxon>
        <taxon>Selenomonadaceae</taxon>
        <taxon>Selenobaculum</taxon>
    </lineage>
</organism>
<proteinExistence type="predicted"/>
<keyword evidence="2" id="KW-1185">Reference proteome</keyword>
<dbReference type="KEGG" id="sgbi:P3F81_08530"/>
<sequence>MIKIKLRKNYVKQFLPLRQLWYMAVNPELSFTVLYVVQQEQLITILPTHQAKLIVR</sequence>
<reference evidence="1" key="1">
    <citation type="submission" date="2023-03" db="EMBL/GenBank/DDBJ databases">
        <title>Selenobaculum gbiensis gen. nov. sp. nov., a new bacterium isolated from the gut microbiota of IBD patient.</title>
        <authorList>
            <person name="Yeo S."/>
            <person name="Park H."/>
            <person name="Huh C.S."/>
        </authorList>
    </citation>
    <scope>NUCLEOTIDE SEQUENCE</scope>
    <source>
        <strain evidence="1">ICN-92133</strain>
    </source>
</reference>
<evidence type="ECO:0000313" key="1">
    <source>
        <dbReference type="EMBL" id="WIW69961.1"/>
    </source>
</evidence>
<dbReference type="EMBL" id="CP120678">
    <property type="protein sequence ID" value="WIW69961.1"/>
    <property type="molecule type" value="Genomic_DNA"/>
</dbReference>